<name>A0ABV7WC74_9MICO</name>
<comment type="caution">
    <text evidence="2">The sequence shown here is derived from an EMBL/GenBank/DDBJ whole genome shotgun (WGS) entry which is preliminary data.</text>
</comment>
<proteinExistence type="predicted"/>
<feature type="region of interest" description="Disordered" evidence="1">
    <location>
        <begin position="128"/>
        <end position="150"/>
    </location>
</feature>
<keyword evidence="3" id="KW-1185">Reference proteome</keyword>
<dbReference type="RefSeq" id="WP_340290648.1">
    <property type="nucleotide sequence ID" value="NZ_JBBEOI010000021.1"/>
</dbReference>
<evidence type="ECO:0008006" key="4">
    <source>
        <dbReference type="Google" id="ProtNLM"/>
    </source>
</evidence>
<evidence type="ECO:0000313" key="3">
    <source>
        <dbReference type="Proteomes" id="UP001595685"/>
    </source>
</evidence>
<accession>A0ABV7WC74</accession>
<evidence type="ECO:0000256" key="1">
    <source>
        <dbReference type="SAM" id="MobiDB-lite"/>
    </source>
</evidence>
<protein>
    <recommendedName>
        <fullName evidence="4">Pilus assembly protein PilO</fullName>
    </recommendedName>
</protein>
<evidence type="ECO:0000313" key="2">
    <source>
        <dbReference type="EMBL" id="MFC3687375.1"/>
    </source>
</evidence>
<dbReference type="Proteomes" id="UP001595685">
    <property type="component" value="Unassembled WGS sequence"/>
</dbReference>
<organism evidence="2 3">
    <name type="scientific">Aquipuribacter hungaricus</name>
    <dbReference type="NCBI Taxonomy" id="545624"/>
    <lineage>
        <taxon>Bacteria</taxon>
        <taxon>Bacillati</taxon>
        <taxon>Actinomycetota</taxon>
        <taxon>Actinomycetes</taxon>
        <taxon>Micrococcales</taxon>
        <taxon>Intrasporangiaceae</taxon>
        <taxon>Aquipuribacter</taxon>
    </lineage>
</organism>
<reference evidence="3" key="1">
    <citation type="journal article" date="2019" name="Int. J. Syst. Evol. Microbiol.">
        <title>The Global Catalogue of Microorganisms (GCM) 10K type strain sequencing project: providing services to taxonomists for standard genome sequencing and annotation.</title>
        <authorList>
            <consortium name="The Broad Institute Genomics Platform"/>
            <consortium name="The Broad Institute Genome Sequencing Center for Infectious Disease"/>
            <person name="Wu L."/>
            <person name="Ma J."/>
        </authorList>
    </citation>
    <scope>NUCLEOTIDE SEQUENCE [LARGE SCALE GENOMIC DNA]</scope>
    <source>
        <strain evidence="3">NCAIM B.02333</strain>
    </source>
</reference>
<dbReference type="EMBL" id="JBHRWW010000002">
    <property type="protein sequence ID" value="MFC3687375.1"/>
    <property type="molecule type" value="Genomic_DNA"/>
</dbReference>
<gene>
    <name evidence="2" type="ORF">ACFOLH_03360</name>
</gene>
<sequence>MALTKTAGWSLGTAGLCVALTAGSWFLLVEPQRAEAADLRMQTVAAQGANTELEARIAQLELDFAERPQREAELAAIRQALPDQPALAQLVREVSSAGADSGVTVDSIVTGVATAVVDPAAAVAVAPPPEDGAPAAEPSAAPSAPADAAAPVGGVTAVPGAPPGSVLAAVPVTITTTAQFGASVLFLKQLQADIERALLVEAVGMTVVPAVEAADGVEEVPEGTVATTVTARVFVFVDAESVAPPAAPPVETP</sequence>
<feature type="compositionally biased region" description="Low complexity" evidence="1">
    <location>
        <begin position="132"/>
        <end position="150"/>
    </location>
</feature>